<keyword evidence="1" id="KW-0812">Transmembrane</keyword>
<sequence length="154" mass="18339">MLKRVIHHPETIGLVIMATIVFFMSNYNMLWRFGIYNYSVKKELFIFPVIFVAVYIVKKIFSVPVVRLLHNKSQWLSNISKDISFPLLVIIFNSTIIMAISTYLTHNYIENHFFISYLINWSRSAIVAIPLFFFVVKPLIHRLFNWLKSHHKFQ</sequence>
<accession>A0A0V8D2N8</accession>
<gene>
    <name evidence="2" type="ORF">LMG8520_1788</name>
</gene>
<dbReference type="Pfam" id="PF11391">
    <property type="entry name" value="DUF2798"/>
    <property type="match status" value="1"/>
</dbReference>
<dbReference type="Proteomes" id="UP000054230">
    <property type="component" value="Unassembled WGS sequence"/>
</dbReference>
<name>A0A0V8D2N8_LACLL</name>
<dbReference type="EMBL" id="LKLP01000088">
    <property type="protein sequence ID" value="KSU07497.1"/>
    <property type="molecule type" value="Genomic_DNA"/>
</dbReference>
<dbReference type="PATRIC" id="fig|1360.106.peg.2003"/>
<dbReference type="InterPro" id="IPR021529">
    <property type="entry name" value="DUF2798"/>
</dbReference>
<keyword evidence="1" id="KW-1133">Transmembrane helix</keyword>
<comment type="caution">
    <text evidence="2">The sequence shown here is derived from an EMBL/GenBank/DDBJ whole genome shotgun (WGS) entry which is preliminary data.</text>
</comment>
<organism evidence="2 3">
    <name type="scientific">Lactococcus lactis subsp. lactis</name>
    <name type="common">Streptococcus lactis</name>
    <dbReference type="NCBI Taxonomy" id="1360"/>
    <lineage>
        <taxon>Bacteria</taxon>
        <taxon>Bacillati</taxon>
        <taxon>Bacillota</taxon>
        <taxon>Bacilli</taxon>
        <taxon>Lactobacillales</taxon>
        <taxon>Streptococcaceae</taxon>
        <taxon>Lactococcus</taxon>
    </lineage>
</organism>
<keyword evidence="1" id="KW-0472">Membrane</keyword>
<proteinExistence type="predicted"/>
<evidence type="ECO:0008006" key="4">
    <source>
        <dbReference type="Google" id="ProtNLM"/>
    </source>
</evidence>
<evidence type="ECO:0000313" key="2">
    <source>
        <dbReference type="EMBL" id="KSU07497.1"/>
    </source>
</evidence>
<evidence type="ECO:0000313" key="3">
    <source>
        <dbReference type="Proteomes" id="UP000054230"/>
    </source>
</evidence>
<feature type="transmembrane region" description="Helical" evidence="1">
    <location>
        <begin position="45"/>
        <end position="66"/>
    </location>
</feature>
<dbReference type="RefSeq" id="WP_058210033.1">
    <property type="nucleotide sequence ID" value="NZ_LKLP01000088.1"/>
</dbReference>
<feature type="transmembrane region" description="Helical" evidence="1">
    <location>
        <begin position="12"/>
        <end position="33"/>
    </location>
</feature>
<protein>
    <recommendedName>
        <fullName evidence="4">DUF2798 domain-containing protein</fullName>
    </recommendedName>
</protein>
<feature type="transmembrane region" description="Helical" evidence="1">
    <location>
        <begin position="121"/>
        <end position="140"/>
    </location>
</feature>
<evidence type="ECO:0000256" key="1">
    <source>
        <dbReference type="SAM" id="Phobius"/>
    </source>
</evidence>
<reference evidence="3" key="1">
    <citation type="submission" date="2015-10" db="EMBL/GenBank/DDBJ databases">
        <title>Draft Genome Sequences of 11 Lactococcus lactis subspecies cremoris strains.</title>
        <authorList>
            <person name="Wels M."/>
            <person name="Backus L."/>
            <person name="Boekhorst J."/>
            <person name="Dijkstra A."/>
            <person name="Beerthuizen M."/>
            <person name="Kelly W."/>
            <person name="Siezen R."/>
            <person name="Bachmann H."/>
            <person name="Van Hijum S."/>
        </authorList>
    </citation>
    <scope>NUCLEOTIDE SEQUENCE [LARGE SCALE GENOMIC DNA]</scope>
    <source>
        <strain evidence="3">LMG8520</strain>
    </source>
</reference>
<dbReference type="AlphaFoldDB" id="A0A0V8D2N8"/>
<feature type="transmembrane region" description="Helical" evidence="1">
    <location>
        <begin position="87"/>
        <end position="109"/>
    </location>
</feature>